<reference evidence="1 2" key="1">
    <citation type="submission" date="2007-03" db="EMBL/GenBank/DDBJ databases">
        <authorList>
            <person name="Stal L."/>
            <person name="Ferriera S."/>
            <person name="Johnson J."/>
            <person name="Kravitz S."/>
            <person name="Beeson K."/>
            <person name="Sutton G."/>
            <person name="Rogers Y.-H."/>
            <person name="Friedman R."/>
            <person name="Frazier M."/>
            <person name="Venter J.C."/>
        </authorList>
    </citation>
    <scope>NUCLEOTIDE SEQUENCE [LARGE SCALE GENOMIC DNA]</scope>
    <source>
        <strain evidence="1 2">CCY0110</strain>
    </source>
</reference>
<evidence type="ECO:0000313" key="2">
    <source>
        <dbReference type="Proteomes" id="UP000003781"/>
    </source>
</evidence>
<dbReference type="eggNOG" id="ENOG5030QIT">
    <property type="taxonomic scope" value="Bacteria"/>
</dbReference>
<dbReference type="EMBL" id="AAXW01000030">
    <property type="protein sequence ID" value="EAZ90125.1"/>
    <property type="molecule type" value="Genomic_DNA"/>
</dbReference>
<dbReference type="OrthoDB" id="583278at2"/>
<dbReference type="AlphaFoldDB" id="A3ITQ9"/>
<protein>
    <submittedName>
        <fullName evidence="1">DNA primase</fullName>
    </submittedName>
</protein>
<comment type="caution">
    <text evidence="1">The sequence shown here is derived from an EMBL/GenBank/DDBJ whole genome shotgun (WGS) entry which is preliminary data.</text>
</comment>
<keyword evidence="2" id="KW-1185">Reference proteome</keyword>
<organism evidence="1 2">
    <name type="scientific">Crocosphaera chwakensis CCY0110</name>
    <dbReference type="NCBI Taxonomy" id="391612"/>
    <lineage>
        <taxon>Bacteria</taxon>
        <taxon>Bacillati</taxon>
        <taxon>Cyanobacteriota</taxon>
        <taxon>Cyanophyceae</taxon>
        <taxon>Oscillatoriophycideae</taxon>
        <taxon>Chroococcales</taxon>
        <taxon>Aphanothecaceae</taxon>
        <taxon>Crocosphaera</taxon>
        <taxon>Crocosphaera chwakensis</taxon>
    </lineage>
</organism>
<dbReference type="RefSeq" id="WP_008276766.1">
    <property type="nucleotide sequence ID" value="NZ_AAXW01000030.1"/>
</dbReference>
<proteinExistence type="predicted"/>
<gene>
    <name evidence="1" type="ORF">CY0110_05979</name>
</gene>
<dbReference type="Proteomes" id="UP000003781">
    <property type="component" value="Unassembled WGS sequence"/>
</dbReference>
<sequence>MKLTAPNLSTLIKQWFHNYLVQEVPNNLSLCEFECREIYCDRHIWQNCEKKQK</sequence>
<accession>A3ITQ9</accession>
<evidence type="ECO:0000313" key="1">
    <source>
        <dbReference type="EMBL" id="EAZ90125.1"/>
    </source>
</evidence>
<name>A3ITQ9_9CHRO</name>